<keyword evidence="11" id="KW-1185">Reference proteome</keyword>
<dbReference type="SUPFAM" id="SSF57850">
    <property type="entry name" value="RING/U-box"/>
    <property type="match status" value="1"/>
</dbReference>
<dbReference type="Pfam" id="PF15227">
    <property type="entry name" value="zf-C3HC4_4"/>
    <property type="match status" value="1"/>
</dbReference>
<dbReference type="InterPro" id="IPR058030">
    <property type="entry name" value="TRIM8/14/16/25/29/45/65_CC"/>
</dbReference>
<gene>
    <name evidence="12" type="primary">LOC113045017</name>
</gene>
<dbReference type="InterPro" id="IPR001841">
    <property type="entry name" value="Znf_RING"/>
</dbReference>
<dbReference type="SUPFAM" id="SSF57845">
    <property type="entry name" value="B-box zinc-binding domain"/>
    <property type="match status" value="1"/>
</dbReference>
<dbReference type="Pfam" id="PF00622">
    <property type="entry name" value="SPRY"/>
    <property type="match status" value="1"/>
</dbReference>
<evidence type="ECO:0000256" key="6">
    <source>
        <dbReference type="PROSITE-ProRule" id="PRU00024"/>
    </source>
</evidence>
<dbReference type="PROSITE" id="PS50119">
    <property type="entry name" value="ZF_BBOX"/>
    <property type="match status" value="1"/>
</dbReference>
<dbReference type="SMART" id="SM00449">
    <property type="entry name" value="SPRY"/>
    <property type="match status" value="1"/>
</dbReference>
<keyword evidence="2" id="KW-0479">Metal-binding</keyword>
<dbReference type="Gene3D" id="3.30.160.60">
    <property type="entry name" value="Classic Zinc Finger"/>
    <property type="match status" value="1"/>
</dbReference>
<evidence type="ECO:0000256" key="5">
    <source>
        <dbReference type="ARBA" id="ARBA00022859"/>
    </source>
</evidence>
<keyword evidence="3 6" id="KW-0863">Zinc-finger</keyword>
<dbReference type="KEGG" id="caua:113045017"/>
<dbReference type="PROSITE" id="PS00518">
    <property type="entry name" value="ZF_RING_1"/>
    <property type="match status" value="1"/>
</dbReference>
<dbReference type="Gene3D" id="3.30.40.10">
    <property type="entry name" value="Zinc/RING finger domain, C3HC4 (zinc finger)"/>
    <property type="match status" value="1"/>
</dbReference>
<keyword evidence="4" id="KW-0862">Zinc</keyword>
<dbReference type="InterPro" id="IPR051051">
    <property type="entry name" value="E3_ubiq-ligase_TRIM/RNF"/>
</dbReference>
<dbReference type="Pfam" id="PF13765">
    <property type="entry name" value="PRY"/>
    <property type="match status" value="1"/>
</dbReference>
<dbReference type="Gene3D" id="4.10.830.40">
    <property type="match status" value="1"/>
</dbReference>
<dbReference type="GO" id="GO:0005737">
    <property type="term" value="C:cytoplasm"/>
    <property type="evidence" value="ECO:0007669"/>
    <property type="project" value="UniProtKB-ARBA"/>
</dbReference>
<dbReference type="InterPro" id="IPR001870">
    <property type="entry name" value="B30.2/SPRY"/>
</dbReference>
<sequence length="546" mass="62167">MEGLLDSEEFCCSICLDLLKDPVAIPCGHSYCMGCINDYWKKNDHLGTFTCPQCAQTFSPKPVLNRNTILADMVDKLKKLELLGNSHIYDNCIPGDMTCDFCTSVKQKAVKSCLVCLASYCQNHLQAHYKSPALKKHKLIEASVNLQEKICPQHDKYLEMYCRTDQQCICLLCVMDDHKGHDTVPAAVENTKKQKELGITRQKYKLKIHAKEKDLLELKQAVDALKSSAQTAIENGEQIFTELIQSIERRRSKFRDLIRDQERAAESMLQTLEQEITELKQRDHELEVLLKSEDHLHVLQNCHSFSSGLPDPPFTIATLSDFGKVNDAVSALKKRLEDVFKGEWLRIYQAARSMKILHCTVPKIRSEFLHHSCPLQLNPLTAHKDLYLSKGNREVAVRSRVQSCPEHPERFDYWCQVLGTEGLTGCSYWEVEWSGMGVNIAVAYKNIARKGESSEAHFGHNDKSWSLFCCRKGYAFWHNGIVSKISEPGLSKIGIYLDHKAGTLAFYSIDDSMTLLHRVHTTFTQPLYPGFEFSCYDASIKLCQLE</sequence>
<evidence type="ECO:0000259" key="9">
    <source>
        <dbReference type="PROSITE" id="PS50119"/>
    </source>
</evidence>
<dbReference type="Gene3D" id="2.60.120.920">
    <property type="match status" value="1"/>
</dbReference>
<dbReference type="PANTHER" id="PTHR25465">
    <property type="entry name" value="B-BOX DOMAIN CONTAINING"/>
    <property type="match status" value="1"/>
</dbReference>
<proteinExistence type="predicted"/>
<dbReference type="Pfam" id="PF00643">
    <property type="entry name" value="zf-B_box"/>
    <property type="match status" value="1"/>
</dbReference>
<evidence type="ECO:0000259" key="10">
    <source>
        <dbReference type="PROSITE" id="PS50188"/>
    </source>
</evidence>
<feature type="domain" description="RING-type" evidence="8">
    <location>
        <begin position="12"/>
        <end position="54"/>
    </location>
</feature>
<dbReference type="InterPro" id="IPR000315">
    <property type="entry name" value="Znf_B-box"/>
</dbReference>
<dbReference type="PANTHER" id="PTHR25465:SF5">
    <property type="entry name" value="E3 UBIQUITIN_ISG15 LIGASE TRIM25-RELATED"/>
    <property type="match status" value="1"/>
</dbReference>
<dbReference type="Pfam" id="PF25600">
    <property type="entry name" value="TRIM_CC"/>
    <property type="match status" value="1"/>
</dbReference>
<dbReference type="PROSITE" id="PS50188">
    <property type="entry name" value="B302_SPRY"/>
    <property type="match status" value="1"/>
</dbReference>
<dbReference type="GeneID" id="113045017"/>
<organism evidence="11 12">
    <name type="scientific">Carassius auratus</name>
    <name type="common">Goldfish</name>
    <dbReference type="NCBI Taxonomy" id="7957"/>
    <lineage>
        <taxon>Eukaryota</taxon>
        <taxon>Metazoa</taxon>
        <taxon>Chordata</taxon>
        <taxon>Craniata</taxon>
        <taxon>Vertebrata</taxon>
        <taxon>Euteleostomi</taxon>
        <taxon>Actinopterygii</taxon>
        <taxon>Neopterygii</taxon>
        <taxon>Teleostei</taxon>
        <taxon>Ostariophysi</taxon>
        <taxon>Cypriniformes</taxon>
        <taxon>Cyprinidae</taxon>
        <taxon>Cyprininae</taxon>
        <taxon>Carassius</taxon>
    </lineage>
</organism>
<dbReference type="PROSITE" id="PS50089">
    <property type="entry name" value="ZF_RING_2"/>
    <property type="match status" value="1"/>
</dbReference>
<accession>A0A6P6JM57</accession>
<dbReference type="SMART" id="SM00184">
    <property type="entry name" value="RING"/>
    <property type="match status" value="1"/>
</dbReference>
<dbReference type="InterPro" id="IPR006574">
    <property type="entry name" value="PRY"/>
</dbReference>
<dbReference type="AlphaFoldDB" id="A0A6P6JM57"/>
<keyword evidence="7" id="KW-0175">Coiled coil</keyword>
<keyword evidence="1" id="KW-0399">Innate immunity</keyword>
<dbReference type="InterPro" id="IPR013083">
    <property type="entry name" value="Znf_RING/FYVE/PHD"/>
</dbReference>
<dbReference type="PRINTS" id="PR01407">
    <property type="entry name" value="BUTYPHLNCDUF"/>
</dbReference>
<dbReference type="InterPro" id="IPR043136">
    <property type="entry name" value="B30.2/SPRY_sf"/>
</dbReference>
<dbReference type="InterPro" id="IPR017907">
    <property type="entry name" value="Znf_RING_CS"/>
</dbReference>
<evidence type="ECO:0000256" key="7">
    <source>
        <dbReference type="SAM" id="Coils"/>
    </source>
</evidence>
<dbReference type="GO" id="GO:0045087">
    <property type="term" value="P:innate immune response"/>
    <property type="evidence" value="ECO:0007669"/>
    <property type="project" value="UniProtKB-KW"/>
</dbReference>
<dbReference type="CDD" id="cd16040">
    <property type="entry name" value="SPRY_PRY_SNTX"/>
    <property type="match status" value="1"/>
</dbReference>
<evidence type="ECO:0000256" key="3">
    <source>
        <dbReference type="ARBA" id="ARBA00022771"/>
    </source>
</evidence>
<name>A0A6P6JM57_CARAU</name>
<evidence type="ECO:0000313" key="11">
    <source>
        <dbReference type="Proteomes" id="UP000515129"/>
    </source>
</evidence>
<dbReference type="CDD" id="cd19769">
    <property type="entry name" value="Bbox2_TRIM16-like"/>
    <property type="match status" value="1"/>
</dbReference>
<dbReference type="SMART" id="SM00336">
    <property type="entry name" value="BBOX"/>
    <property type="match status" value="1"/>
</dbReference>
<dbReference type="GO" id="GO:0008270">
    <property type="term" value="F:zinc ion binding"/>
    <property type="evidence" value="ECO:0007669"/>
    <property type="project" value="UniProtKB-KW"/>
</dbReference>
<dbReference type="SUPFAM" id="SSF49899">
    <property type="entry name" value="Concanavalin A-like lectins/glucanases"/>
    <property type="match status" value="1"/>
</dbReference>
<feature type="domain" description="B30.2/SPRY" evidence="10">
    <location>
        <begin position="355"/>
        <end position="546"/>
    </location>
</feature>
<feature type="coiled-coil region" evidence="7">
    <location>
        <begin position="201"/>
        <end position="289"/>
    </location>
</feature>
<dbReference type="Proteomes" id="UP000515129">
    <property type="component" value="Chromosome 27"/>
</dbReference>
<dbReference type="SMART" id="SM00589">
    <property type="entry name" value="PRY"/>
    <property type="match status" value="1"/>
</dbReference>
<reference evidence="12" key="1">
    <citation type="submission" date="2025-08" db="UniProtKB">
        <authorList>
            <consortium name="RefSeq"/>
        </authorList>
    </citation>
    <scope>IDENTIFICATION</scope>
    <source>
        <strain evidence="12">Wakin</strain>
        <tissue evidence="12">Muscle</tissue>
    </source>
</reference>
<evidence type="ECO:0000256" key="1">
    <source>
        <dbReference type="ARBA" id="ARBA00022588"/>
    </source>
</evidence>
<dbReference type="InterPro" id="IPR003879">
    <property type="entry name" value="Butyrophylin_SPRY"/>
</dbReference>
<dbReference type="InterPro" id="IPR013320">
    <property type="entry name" value="ConA-like_dom_sf"/>
</dbReference>
<feature type="domain" description="B box-type" evidence="9">
    <location>
        <begin position="146"/>
        <end position="186"/>
    </location>
</feature>
<protein>
    <submittedName>
        <fullName evidence="12">Tripartite motif-containing protein 16-like</fullName>
    </submittedName>
</protein>
<keyword evidence="5" id="KW-0391">Immunity</keyword>
<dbReference type="OrthoDB" id="6270329at2759"/>
<evidence type="ECO:0000256" key="2">
    <source>
        <dbReference type="ARBA" id="ARBA00022723"/>
    </source>
</evidence>
<evidence type="ECO:0000256" key="4">
    <source>
        <dbReference type="ARBA" id="ARBA00022833"/>
    </source>
</evidence>
<evidence type="ECO:0000259" key="8">
    <source>
        <dbReference type="PROSITE" id="PS50089"/>
    </source>
</evidence>
<dbReference type="RefSeq" id="XP_026060901.1">
    <property type="nucleotide sequence ID" value="XM_026205116.1"/>
</dbReference>
<evidence type="ECO:0000313" key="12">
    <source>
        <dbReference type="RefSeq" id="XP_026060901.1"/>
    </source>
</evidence>
<dbReference type="InterPro" id="IPR003877">
    <property type="entry name" value="SPRY_dom"/>
</dbReference>